<organism evidence="4 5">
    <name type="scientific">Loxodonta africana</name>
    <name type="common">African elephant</name>
    <dbReference type="NCBI Taxonomy" id="9785"/>
    <lineage>
        <taxon>Eukaryota</taxon>
        <taxon>Metazoa</taxon>
        <taxon>Chordata</taxon>
        <taxon>Craniata</taxon>
        <taxon>Vertebrata</taxon>
        <taxon>Euteleostomi</taxon>
        <taxon>Mammalia</taxon>
        <taxon>Eutheria</taxon>
        <taxon>Afrotheria</taxon>
        <taxon>Proboscidea</taxon>
        <taxon>Elephantidae</taxon>
        <taxon>Loxodonta</taxon>
    </lineage>
</organism>
<dbReference type="Pfam" id="PF04709">
    <property type="entry name" value="AMH_N"/>
    <property type="match status" value="1"/>
</dbReference>
<keyword evidence="1" id="KW-0732">Signal</keyword>
<dbReference type="HOGENOM" id="CLU_1859790_0_0_1"/>
<keyword evidence="2" id="KW-0221">Differentiation</keyword>
<evidence type="ECO:0000256" key="2">
    <source>
        <dbReference type="ARBA" id="ARBA00022782"/>
    </source>
</evidence>
<sequence>AFLEAVHSAHWGPRDLATFGLCTGEEQAALAPLQQLGTWLRDPRGQRLVILHLEEVMWEPTPSLRFQEPLPGGASYLELALLVLYPGAGPMATVTGAGLPGAQGLCPSQNTRYLVLVVDHPESAWRRPGLTLTLKPRG</sequence>
<dbReference type="InterPro" id="IPR021203">
    <property type="entry name" value="Muellerian-inhibiting_factor"/>
</dbReference>
<dbReference type="Ensembl" id="ENSLAFT00000035084.1">
    <property type="protein sequence ID" value="ENSLAFP00000018147.1"/>
    <property type="gene ID" value="ENSLAFG00000021350.2"/>
</dbReference>
<dbReference type="Proteomes" id="UP000007646">
    <property type="component" value="Unassembled WGS sequence"/>
</dbReference>
<keyword evidence="5" id="KW-1185">Reference proteome</keyword>
<dbReference type="GO" id="GO:0030154">
    <property type="term" value="P:cell differentiation"/>
    <property type="evidence" value="ECO:0007669"/>
    <property type="project" value="UniProtKB-KW"/>
</dbReference>
<dbReference type="GO" id="GO:0001880">
    <property type="term" value="P:Mullerian duct regression"/>
    <property type="evidence" value="ECO:0007669"/>
    <property type="project" value="TreeGrafter"/>
</dbReference>
<dbReference type="AlphaFoldDB" id="G3TRD9"/>
<reference evidence="4" key="2">
    <citation type="submission" date="2025-08" db="UniProtKB">
        <authorList>
            <consortium name="Ensembl"/>
        </authorList>
    </citation>
    <scope>IDENTIFICATION</scope>
    <source>
        <strain evidence="4">Isolate ISIS603380</strain>
    </source>
</reference>
<dbReference type="PANTHER" id="PTHR15009:SF4">
    <property type="entry name" value="MUELLERIAN-INHIBITING FACTOR"/>
    <property type="match status" value="1"/>
</dbReference>
<reference evidence="4 5" key="1">
    <citation type="submission" date="2009-06" db="EMBL/GenBank/DDBJ databases">
        <title>The Genome Sequence of Loxodonta africana (African elephant).</title>
        <authorList>
            <person name="Di Palma F."/>
            <person name="Heiman D."/>
            <person name="Young S."/>
            <person name="Johnson J."/>
            <person name="Lander E.S."/>
            <person name="Lindblad-Toh K."/>
        </authorList>
    </citation>
    <scope>NUCLEOTIDE SEQUENCE [LARGE SCALE GENOMIC DNA]</scope>
    <source>
        <strain evidence="4 5">Isolate ISIS603380</strain>
    </source>
</reference>
<dbReference type="GO" id="GO:0005615">
    <property type="term" value="C:extracellular space"/>
    <property type="evidence" value="ECO:0007669"/>
    <property type="project" value="TreeGrafter"/>
</dbReference>
<reference evidence="4" key="3">
    <citation type="submission" date="2025-09" db="UniProtKB">
        <authorList>
            <consortium name="Ensembl"/>
        </authorList>
    </citation>
    <scope>IDENTIFICATION</scope>
    <source>
        <strain evidence="4">Isolate ISIS603380</strain>
    </source>
</reference>
<name>G3TRD9_LOXAF</name>
<dbReference type="GO" id="GO:0008406">
    <property type="term" value="P:gonad development"/>
    <property type="evidence" value="ECO:0007669"/>
    <property type="project" value="InterPro"/>
</dbReference>
<feature type="domain" description="Anti-Mullerian hormone N-terminal" evidence="3">
    <location>
        <begin position="1"/>
        <end position="137"/>
    </location>
</feature>
<evidence type="ECO:0000259" key="3">
    <source>
        <dbReference type="Pfam" id="PF04709"/>
    </source>
</evidence>
<gene>
    <name evidence="4" type="primary">SF3A2</name>
</gene>
<evidence type="ECO:0000313" key="4">
    <source>
        <dbReference type="Ensembl" id="ENSLAFP00000018147.1"/>
    </source>
</evidence>
<protein>
    <submittedName>
        <fullName evidence="4">Splicing factor 3a subunit 2</fullName>
    </submittedName>
</protein>
<proteinExistence type="predicted"/>
<dbReference type="GeneTree" id="ENSGT00720000108823"/>
<dbReference type="InterPro" id="IPR006799">
    <property type="entry name" value="AMH_N"/>
</dbReference>
<accession>G3TRD9</accession>
<dbReference type="GO" id="GO:0008083">
    <property type="term" value="F:growth factor activity"/>
    <property type="evidence" value="ECO:0007669"/>
    <property type="project" value="InterPro"/>
</dbReference>
<evidence type="ECO:0000256" key="1">
    <source>
        <dbReference type="ARBA" id="ARBA00022729"/>
    </source>
</evidence>
<dbReference type="PANTHER" id="PTHR15009">
    <property type="entry name" value="MUELLERIAN-INHIBITING FACTOR"/>
    <property type="match status" value="1"/>
</dbReference>
<evidence type="ECO:0000313" key="5">
    <source>
        <dbReference type="Proteomes" id="UP000007646"/>
    </source>
</evidence>